<dbReference type="InterPro" id="IPR011335">
    <property type="entry name" value="Restrct_endonuc-II-like"/>
</dbReference>
<dbReference type="SMART" id="SM01322">
    <property type="entry name" value="YaeQ"/>
    <property type="match status" value="1"/>
</dbReference>
<accession>A0A1I1QDE3</accession>
<dbReference type="Proteomes" id="UP000198862">
    <property type="component" value="Unassembled WGS sequence"/>
</dbReference>
<proteinExistence type="predicted"/>
<dbReference type="PANTHER" id="PTHR38784">
    <property type="entry name" value="SUCROSE PHOSPHORYLASE"/>
    <property type="match status" value="1"/>
</dbReference>
<keyword evidence="2" id="KW-1185">Reference proteome</keyword>
<dbReference type="EMBL" id="FOLO01000040">
    <property type="protein sequence ID" value="SFD20002.1"/>
    <property type="molecule type" value="Genomic_DNA"/>
</dbReference>
<dbReference type="Gene3D" id="3.10.640.10">
    <property type="entry name" value="Restriction endonuclease-like alpha-beta roll domain"/>
    <property type="match status" value="1"/>
</dbReference>
<reference evidence="1 2" key="1">
    <citation type="submission" date="2016-10" db="EMBL/GenBank/DDBJ databases">
        <authorList>
            <person name="de Groot N.N."/>
        </authorList>
    </citation>
    <scope>NUCLEOTIDE SEQUENCE [LARGE SCALE GENOMIC DNA]</scope>
    <source>
        <strain evidence="1 2">DSM 6059</strain>
    </source>
</reference>
<evidence type="ECO:0000313" key="2">
    <source>
        <dbReference type="Proteomes" id="UP000198862"/>
    </source>
</evidence>
<organism evidence="1 2">
    <name type="scientific">Pseudoalteromonas denitrificans DSM 6059</name>
    <dbReference type="NCBI Taxonomy" id="1123010"/>
    <lineage>
        <taxon>Bacteria</taxon>
        <taxon>Pseudomonadati</taxon>
        <taxon>Pseudomonadota</taxon>
        <taxon>Gammaproteobacteria</taxon>
        <taxon>Alteromonadales</taxon>
        <taxon>Pseudoalteromonadaceae</taxon>
        <taxon>Pseudoalteromonas</taxon>
    </lineage>
</organism>
<sequence length="177" mass="20564">MADKTKLFKAHLDVADINHHRYEHKDFTLALLPNEDTQHFLLKLIGYSLLPLEQANIFSHNTSSFNPDVGIQALDEHFEVWLDAGFPSLKRVDRACHKSEQVIILTPTQSSWLDENKHKLRLLDNLHLISLDNHFIQKIEDNIVKKLDWSVILENDKITISDHCDFYETQLNELSLA</sequence>
<dbReference type="STRING" id="1123010.SAMN02745724_03844"/>
<dbReference type="OrthoDB" id="6303441at2"/>
<dbReference type="AlphaFoldDB" id="A0A1I1QDE3"/>
<dbReference type="Pfam" id="PF07152">
    <property type="entry name" value="YaeQ"/>
    <property type="match status" value="1"/>
</dbReference>
<dbReference type="InterPro" id="IPR038590">
    <property type="entry name" value="YaeQ_sf"/>
</dbReference>
<dbReference type="RefSeq" id="WP_091988378.1">
    <property type="nucleotide sequence ID" value="NZ_FOLO01000040.1"/>
</dbReference>
<dbReference type="PANTHER" id="PTHR38784:SF1">
    <property type="entry name" value="SUCROSE PHOSPHORYLASE"/>
    <property type="match status" value="1"/>
</dbReference>
<protein>
    <submittedName>
        <fullName evidence="1">Uncharacterized conserved protein YaeQ, suppresses RfaH defect</fullName>
    </submittedName>
</protein>
<dbReference type="SUPFAM" id="SSF52980">
    <property type="entry name" value="Restriction endonuclease-like"/>
    <property type="match status" value="1"/>
</dbReference>
<dbReference type="InterPro" id="IPR009822">
    <property type="entry name" value="YaeQ"/>
</dbReference>
<gene>
    <name evidence="1" type="ORF">SAMN02745724_03844</name>
</gene>
<name>A0A1I1QDE3_9GAMM</name>
<evidence type="ECO:0000313" key="1">
    <source>
        <dbReference type="EMBL" id="SFD20002.1"/>
    </source>
</evidence>